<sequence length="172" mass="18990">MYLRSVFIAVLVGSLSLPAVAQTCDESKPASAPMSRFEAGDDGTIKDARSGNVWLRCPVGMRWDGGSCAGKSLSYTFREALIVIAELNSKNTAGRSDWRLPSVVELSSIVETRCFKPAIDLEVFPYSPESGFWTDSAVAGVQPRTWLVHFLNGKQYIANKNQTWRIRLIADQ</sequence>
<evidence type="ECO:0000259" key="2">
    <source>
        <dbReference type="Pfam" id="PF07603"/>
    </source>
</evidence>
<evidence type="ECO:0000256" key="1">
    <source>
        <dbReference type="SAM" id="SignalP"/>
    </source>
</evidence>
<feature type="chain" id="PRO_5006605027" description="Lcl C-terminal domain-containing protein" evidence="1">
    <location>
        <begin position="22"/>
        <end position="172"/>
    </location>
</feature>
<evidence type="ECO:0000313" key="4">
    <source>
        <dbReference type="Proteomes" id="UP000055136"/>
    </source>
</evidence>
<keyword evidence="4" id="KW-1185">Reference proteome</keyword>
<dbReference type="PANTHER" id="PTHR35812">
    <property type="entry name" value="LIPOPROTEIN"/>
    <property type="match status" value="1"/>
</dbReference>
<accession>A0A0S2TFX5</accession>
<gene>
    <name evidence="3" type="ORF">Tel_13400</name>
</gene>
<feature type="domain" description="Lcl C-terminal" evidence="2">
    <location>
        <begin position="43"/>
        <end position="169"/>
    </location>
</feature>
<organism evidence="3 4">
    <name type="scientific">Candidatus Tenderia electrophaga</name>
    <dbReference type="NCBI Taxonomy" id="1748243"/>
    <lineage>
        <taxon>Bacteria</taxon>
        <taxon>Pseudomonadati</taxon>
        <taxon>Pseudomonadota</taxon>
        <taxon>Gammaproteobacteria</taxon>
        <taxon>Candidatus Tenderiales</taxon>
        <taxon>Candidatus Tenderiaceae</taxon>
        <taxon>Candidatus Tenderia</taxon>
    </lineage>
</organism>
<dbReference type="EMBL" id="CP013099">
    <property type="protein sequence ID" value="ALP54046.1"/>
    <property type="molecule type" value="Genomic_DNA"/>
</dbReference>
<proteinExistence type="predicted"/>
<dbReference type="STRING" id="1748243.Tel_13400"/>
<dbReference type="KEGG" id="tee:Tel_13400"/>
<keyword evidence="1" id="KW-0732">Signal</keyword>
<dbReference type="Pfam" id="PF07603">
    <property type="entry name" value="Lcl_C"/>
    <property type="match status" value="1"/>
</dbReference>
<dbReference type="AlphaFoldDB" id="A0A0S2TFX5"/>
<dbReference type="Proteomes" id="UP000055136">
    <property type="component" value="Chromosome"/>
</dbReference>
<feature type="signal peptide" evidence="1">
    <location>
        <begin position="1"/>
        <end position="21"/>
    </location>
</feature>
<dbReference type="InterPro" id="IPR011460">
    <property type="entry name" value="Lcl_C"/>
</dbReference>
<dbReference type="PANTHER" id="PTHR35812:SF1">
    <property type="entry name" value="LIPOPROTEIN"/>
    <property type="match status" value="1"/>
</dbReference>
<name>A0A0S2TFX5_9GAMM</name>
<protein>
    <recommendedName>
        <fullName evidence="2">Lcl C-terminal domain-containing protein</fullName>
    </recommendedName>
</protein>
<reference evidence="3" key="1">
    <citation type="submission" date="2015-10" db="EMBL/GenBank/DDBJ databases">
        <title>Description of Candidatus Tenderia electrophaga gen. nov, sp. nov., an Uncultivated Electroautotroph from a Biocathode Enrichment.</title>
        <authorList>
            <person name="Eddie B.J."/>
            <person name="Malanoski A.P."/>
            <person name="Wang Z."/>
            <person name="Hall R.J."/>
            <person name="Oh S.D."/>
            <person name="Heiner C."/>
            <person name="Lin B."/>
            <person name="Strycharz-Glaven S.M."/>
        </authorList>
    </citation>
    <scope>NUCLEOTIDE SEQUENCE [LARGE SCALE GENOMIC DNA]</scope>
    <source>
        <strain evidence="3">NRL1</strain>
    </source>
</reference>
<evidence type="ECO:0000313" key="3">
    <source>
        <dbReference type="EMBL" id="ALP54046.1"/>
    </source>
</evidence>